<dbReference type="EMBL" id="BSXG01000005">
    <property type="protein sequence ID" value="GME23021.1"/>
    <property type="molecule type" value="Genomic_DNA"/>
</dbReference>
<gene>
    <name evidence="1" type="primary">g9273</name>
    <name evidence="1" type="ORF">NpPPO83_00009273</name>
</gene>
<reference evidence="1" key="1">
    <citation type="submission" date="2024-09" db="EMBL/GenBank/DDBJ databases">
        <title>Draft Genome Sequences of Neofusicoccum parvum.</title>
        <authorList>
            <person name="Ashida A."/>
            <person name="Camagna M."/>
            <person name="Tanaka A."/>
            <person name="Takemoto D."/>
        </authorList>
    </citation>
    <scope>NUCLEOTIDE SEQUENCE</scope>
    <source>
        <strain evidence="1">PPO83</strain>
    </source>
</reference>
<proteinExistence type="predicted"/>
<keyword evidence="2" id="KW-1185">Reference proteome</keyword>
<dbReference type="Proteomes" id="UP001165186">
    <property type="component" value="Unassembled WGS sequence"/>
</dbReference>
<sequence length="359" mass="38742">MPPKILLTGTTGYIGGSVLHTLYAAHPTYAYTVLLRTVPPSFPHLYPAARIIHGDYDDLAALTAAAADADIVVHAGNSDHAPSLRAILDGLTQNPQPGKPRFLIHLSGTGLVSDWRRGPYGAPNPRVHSDADAFDFLTDAPLHGETEELIRQAWAAAESSPAGSALRTAVVRPPDIYGRGLGPGRKASYWVPWFVREVLGGPGEEGVGAAFYVGEGANSRGWVGLEDVARLYLLLVEAAAERGGDGAGWGREGYYHAASQEATQLELAEAVGRILYEKGLIREKEPKQVPLERVDRMIAALGVPLIARYLFASNARSSAERSRKMLGWEPKAPSLWEVLEQDVMDAVEAMGDKAYFRLA</sequence>
<organism evidence="1 2">
    <name type="scientific">Neofusicoccum parvum</name>
    <dbReference type="NCBI Taxonomy" id="310453"/>
    <lineage>
        <taxon>Eukaryota</taxon>
        <taxon>Fungi</taxon>
        <taxon>Dikarya</taxon>
        <taxon>Ascomycota</taxon>
        <taxon>Pezizomycotina</taxon>
        <taxon>Dothideomycetes</taxon>
        <taxon>Dothideomycetes incertae sedis</taxon>
        <taxon>Botryosphaeriales</taxon>
        <taxon>Botryosphaeriaceae</taxon>
        <taxon>Neofusicoccum</taxon>
    </lineage>
</organism>
<accession>A0ACB5RR80</accession>
<protein>
    <submittedName>
        <fullName evidence="1">Nucleoside-diphosphate-sugar epimerase protein</fullName>
    </submittedName>
</protein>
<name>A0ACB5RR80_9PEZI</name>
<comment type="caution">
    <text evidence="1">The sequence shown here is derived from an EMBL/GenBank/DDBJ whole genome shotgun (WGS) entry which is preliminary data.</text>
</comment>
<evidence type="ECO:0000313" key="1">
    <source>
        <dbReference type="EMBL" id="GME23021.1"/>
    </source>
</evidence>
<evidence type="ECO:0000313" key="2">
    <source>
        <dbReference type="Proteomes" id="UP001165186"/>
    </source>
</evidence>